<gene>
    <name evidence="1" type="ORF">HX018_07340</name>
</gene>
<reference evidence="1" key="1">
    <citation type="submission" date="2020-06" db="EMBL/GenBank/DDBJ databases">
        <authorList>
            <person name="Dong N."/>
        </authorList>
    </citation>
    <scope>NUCLEOTIDE SEQUENCE</scope>
    <source>
        <strain evidence="1">R1692</strain>
    </source>
</reference>
<sequence length="179" mass="20171">MSNSQNINLFFKEFQNRIIEAETDVRLTVEGILLETTLDNFQNSGFFGEKWVPRKSKKKTHKVLLDTEALRDSIKILRSQPGLVIIGSQSHYASIHNNGGIIQRTARSETFVRNRHKKGKLGEMFGGKGAYAKGTSAGRGMTIKAYSISMPRRQFLGSHPKLIGKLEQGIREVFTSKFK</sequence>
<proteinExistence type="predicted"/>
<comment type="caution">
    <text evidence="1">The sequence shown here is derived from an EMBL/GenBank/DDBJ whole genome shotgun (WGS) entry which is preliminary data.</text>
</comment>
<reference evidence="1" key="2">
    <citation type="journal article" date="2022" name="Sci. Total Environ.">
        <title>Prevalence, transmission, and molecular epidemiology of tet(X)-positive bacteria among humans, animals, and environmental niches in China: An epidemiological, and genomic-based study.</title>
        <authorList>
            <person name="Dong N."/>
            <person name="Zeng Y."/>
            <person name="Cai C."/>
            <person name="Sun C."/>
            <person name="Lu J."/>
            <person name="Liu C."/>
            <person name="Zhou H."/>
            <person name="Sun Q."/>
            <person name="Shu L."/>
            <person name="Wang H."/>
            <person name="Wang Y."/>
            <person name="Wang S."/>
            <person name="Wu C."/>
            <person name="Chan E.W."/>
            <person name="Chen G."/>
            <person name="Shen Z."/>
            <person name="Chen S."/>
            <person name="Zhang R."/>
        </authorList>
    </citation>
    <scope>NUCLEOTIDE SEQUENCE</scope>
    <source>
        <strain evidence="1">R1692</strain>
    </source>
</reference>
<name>A0ABT7NLH2_9SPHI</name>
<organism evidence="1 2">
    <name type="scientific">Sphingobacterium hotanense</name>
    <dbReference type="NCBI Taxonomy" id="649196"/>
    <lineage>
        <taxon>Bacteria</taxon>
        <taxon>Pseudomonadati</taxon>
        <taxon>Bacteroidota</taxon>
        <taxon>Sphingobacteriia</taxon>
        <taxon>Sphingobacteriales</taxon>
        <taxon>Sphingobacteriaceae</taxon>
        <taxon>Sphingobacterium</taxon>
    </lineage>
</organism>
<dbReference type="EMBL" id="JACAGK010000016">
    <property type="protein sequence ID" value="MDM1048047.1"/>
    <property type="molecule type" value="Genomic_DNA"/>
</dbReference>
<keyword evidence="2" id="KW-1185">Reference proteome</keyword>
<dbReference type="Pfam" id="PF05069">
    <property type="entry name" value="Phage_tail_S"/>
    <property type="match status" value="1"/>
</dbReference>
<dbReference type="RefSeq" id="WP_286651007.1">
    <property type="nucleotide sequence ID" value="NZ_JACAGK010000016.1"/>
</dbReference>
<evidence type="ECO:0000313" key="2">
    <source>
        <dbReference type="Proteomes" id="UP001170954"/>
    </source>
</evidence>
<evidence type="ECO:0000313" key="1">
    <source>
        <dbReference type="EMBL" id="MDM1048047.1"/>
    </source>
</evidence>
<dbReference type="Proteomes" id="UP001170954">
    <property type="component" value="Unassembled WGS sequence"/>
</dbReference>
<protein>
    <submittedName>
        <fullName evidence="1">Phage virion morphogenesis protein</fullName>
    </submittedName>
</protein>
<accession>A0ABT7NLH2</accession>
<dbReference type="InterPro" id="IPR006522">
    <property type="entry name" value="Phage_virion_morphogenesis"/>
</dbReference>